<name>A0ABY7EUK8_MYAAR</name>
<protein>
    <recommendedName>
        <fullName evidence="4">60S ribosomal protein L13</fullName>
    </recommendedName>
</protein>
<keyword evidence="3 4" id="KW-0687">Ribonucleoprotein</keyword>
<reference evidence="6" key="1">
    <citation type="submission" date="2022-11" db="EMBL/GenBank/DDBJ databases">
        <title>Centuries of genome instability and evolution in soft-shell clam transmissible cancer (bioRxiv).</title>
        <authorList>
            <person name="Hart S.F.M."/>
            <person name="Yonemitsu M.A."/>
            <person name="Giersch R.M."/>
            <person name="Beal B.F."/>
            <person name="Arriagada G."/>
            <person name="Davis B.W."/>
            <person name="Ostrander E.A."/>
            <person name="Goff S.P."/>
            <person name="Metzger M.J."/>
        </authorList>
    </citation>
    <scope>NUCLEOTIDE SEQUENCE</scope>
    <source>
        <strain evidence="6">MELC-2E11</strain>
        <tissue evidence="6">Siphon/mantle</tissue>
    </source>
</reference>
<evidence type="ECO:0000256" key="2">
    <source>
        <dbReference type="ARBA" id="ARBA00022980"/>
    </source>
</evidence>
<sequence length="187" mass="21583">MAPKRNNIIPNGHFHKDWQSRVRTWFNQPMRKKRRAVNRAKKARTIAPRPMAGPLRPVVRCPTAKYNAKVRSGRGFTLEELKAAGVFKKQALTIGIAVDYRRRNRSMESLQQNSEEVKMAVQLSGPVMPIRTVVRREKAVAVTDDMKRFDPYFSLRQARANKRLQGYREKKAREKANEDIPSAKGKK</sequence>
<dbReference type="Gene3D" id="1.20.5.110">
    <property type="match status" value="1"/>
</dbReference>
<dbReference type="Proteomes" id="UP001164746">
    <property type="component" value="Chromosome 8"/>
</dbReference>
<dbReference type="Pfam" id="PF01294">
    <property type="entry name" value="Ribosomal_L13e"/>
    <property type="match status" value="1"/>
</dbReference>
<dbReference type="PROSITE" id="PS01104">
    <property type="entry name" value="RIBOSOMAL_L13E"/>
    <property type="match status" value="1"/>
</dbReference>
<evidence type="ECO:0000256" key="1">
    <source>
        <dbReference type="ARBA" id="ARBA00005640"/>
    </source>
</evidence>
<keyword evidence="7" id="KW-1185">Reference proteome</keyword>
<evidence type="ECO:0000256" key="5">
    <source>
        <dbReference type="SAM" id="MobiDB-lite"/>
    </source>
</evidence>
<proteinExistence type="inferred from homology"/>
<accession>A0ABY7EUK8</accession>
<evidence type="ECO:0000313" key="7">
    <source>
        <dbReference type="Proteomes" id="UP001164746"/>
    </source>
</evidence>
<organism evidence="6 7">
    <name type="scientific">Mya arenaria</name>
    <name type="common">Soft-shell clam</name>
    <dbReference type="NCBI Taxonomy" id="6604"/>
    <lineage>
        <taxon>Eukaryota</taxon>
        <taxon>Metazoa</taxon>
        <taxon>Spiralia</taxon>
        <taxon>Lophotrochozoa</taxon>
        <taxon>Mollusca</taxon>
        <taxon>Bivalvia</taxon>
        <taxon>Autobranchia</taxon>
        <taxon>Heteroconchia</taxon>
        <taxon>Euheterodonta</taxon>
        <taxon>Imparidentia</taxon>
        <taxon>Neoheterodontei</taxon>
        <taxon>Myida</taxon>
        <taxon>Myoidea</taxon>
        <taxon>Myidae</taxon>
        <taxon>Mya</taxon>
    </lineage>
</organism>
<evidence type="ECO:0000256" key="4">
    <source>
        <dbReference type="RuleBase" id="RU000572"/>
    </source>
</evidence>
<gene>
    <name evidence="6" type="ORF">MAR_027783</name>
</gene>
<dbReference type="InterPro" id="IPR001380">
    <property type="entry name" value="Ribosomal_eL13"/>
</dbReference>
<keyword evidence="2 4" id="KW-0689">Ribosomal protein</keyword>
<dbReference type="InterPro" id="IPR018256">
    <property type="entry name" value="Ribosomal_eL13_CS"/>
</dbReference>
<feature type="region of interest" description="Disordered" evidence="5">
    <location>
        <begin position="164"/>
        <end position="187"/>
    </location>
</feature>
<dbReference type="EMBL" id="CP111019">
    <property type="protein sequence ID" value="WAR13603.1"/>
    <property type="molecule type" value="Genomic_DNA"/>
</dbReference>
<feature type="compositionally biased region" description="Basic and acidic residues" evidence="5">
    <location>
        <begin position="166"/>
        <end position="178"/>
    </location>
</feature>
<dbReference type="PANTHER" id="PTHR11722">
    <property type="entry name" value="60S RIBOSOMAL PROTEIN L13"/>
    <property type="match status" value="1"/>
</dbReference>
<dbReference type="HAMAP" id="MF_00499">
    <property type="entry name" value="Ribosomal_eL13"/>
    <property type="match status" value="1"/>
</dbReference>
<dbReference type="PANTHER" id="PTHR11722:SF0">
    <property type="entry name" value="LARGE RIBOSOMAL SUBUNIT PROTEIN EL13"/>
    <property type="match status" value="1"/>
</dbReference>
<comment type="similarity">
    <text evidence="1 4">Belongs to the eukaryotic ribosomal protein eL13 family.</text>
</comment>
<evidence type="ECO:0000313" key="6">
    <source>
        <dbReference type="EMBL" id="WAR13603.1"/>
    </source>
</evidence>
<evidence type="ECO:0000256" key="3">
    <source>
        <dbReference type="ARBA" id="ARBA00023274"/>
    </source>
</evidence>